<dbReference type="EMBL" id="FLQS01000001">
    <property type="protein sequence ID" value="SBS70754.1"/>
    <property type="molecule type" value="Genomic_DNA"/>
</dbReference>
<dbReference type="Pfam" id="PF12680">
    <property type="entry name" value="SnoaL_2"/>
    <property type="match status" value="1"/>
</dbReference>
<dbReference type="AlphaFoldDB" id="A0A1Y5NWI8"/>
<evidence type="ECO:0000313" key="2">
    <source>
        <dbReference type="EMBL" id="SBS70754.1"/>
    </source>
</evidence>
<dbReference type="Gene3D" id="3.10.450.50">
    <property type="match status" value="1"/>
</dbReference>
<proteinExistence type="predicted"/>
<reference evidence="2" key="1">
    <citation type="submission" date="2016-03" db="EMBL/GenBank/DDBJ databases">
        <authorList>
            <person name="Ploux O."/>
        </authorList>
    </citation>
    <scope>NUCLEOTIDE SEQUENCE</scope>
    <source>
        <strain evidence="2">UC10</strain>
    </source>
</reference>
<protein>
    <recommendedName>
        <fullName evidence="1">SnoaL-like domain-containing protein</fullName>
    </recommendedName>
</protein>
<dbReference type="InterPro" id="IPR032710">
    <property type="entry name" value="NTF2-like_dom_sf"/>
</dbReference>
<evidence type="ECO:0000259" key="1">
    <source>
        <dbReference type="Pfam" id="PF12680"/>
    </source>
</evidence>
<feature type="domain" description="SnoaL-like" evidence="1">
    <location>
        <begin position="11"/>
        <end position="108"/>
    </location>
</feature>
<dbReference type="InterPro" id="IPR037401">
    <property type="entry name" value="SnoaL-like"/>
</dbReference>
<organism evidence="2">
    <name type="scientific">uncultured Mycobacterium sp</name>
    <dbReference type="NCBI Taxonomy" id="171292"/>
    <lineage>
        <taxon>Bacteria</taxon>
        <taxon>Bacillati</taxon>
        <taxon>Actinomycetota</taxon>
        <taxon>Actinomycetes</taxon>
        <taxon>Mycobacteriales</taxon>
        <taxon>Mycobacteriaceae</taxon>
        <taxon>Mycobacterium</taxon>
        <taxon>environmental samples</taxon>
    </lineage>
</organism>
<name>A0A1Y5NWI8_9MYCO</name>
<sequence length="132" mass="14063">MTEVGDRAEIARAFAQHRFDEALPYLARDVQWTIVGFSVLEGADAVTATCRGTAGGLAGTVATWDRCLTVEQNDTVVAEVLGRYQRPDGVTIVSSCHICQFAGPEIVSITSYGVEIDPESPAAPADVHRATP</sequence>
<dbReference type="SUPFAM" id="SSF54427">
    <property type="entry name" value="NTF2-like"/>
    <property type="match status" value="1"/>
</dbReference>
<accession>A0A1Y5NWI8</accession>
<gene>
    <name evidence="2" type="ORF">MHPYR_10302</name>
</gene>